<dbReference type="GO" id="GO:0000166">
    <property type="term" value="F:nucleotide binding"/>
    <property type="evidence" value="ECO:0007669"/>
    <property type="project" value="InterPro"/>
</dbReference>
<dbReference type="AlphaFoldDB" id="A6DJL5"/>
<dbReference type="InterPro" id="IPR036291">
    <property type="entry name" value="NAD(P)-bd_dom_sf"/>
</dbReference>
<sequence>MSAKKLNIAIVGLSFGAEFIPIYQAHENANMYAICQRNEESLNQIGDTYKVEKRYTDYEELLKDPEIDIVHINTPPFMHADQTVAALEAGKHAACTIPMAMSVEDCKRIVEAQEKSGKTYMMMETVVYSREYLYVKELYDKGEMGKLQFLRSSHQQDMAGWPGYWEGLPPMYNATHAISPTLAIGGNEAESVQCIGSGTIDEAMHAQYGSPFCIESAHIKFRNSDLYAEVTRSLFDVARQYRESFDVHCSKKSFEWSLIEDDGHIMHTGESPERVEVPDYAHRLPGSIAKFTTKGVYDDDNTHLSFAQGGGHGGSHPHLVHELLDAIINEREPYPNARQGANITCSGILSHESAMNGGKKIMLPEWTFSK</sequence>
<keyword evidence="3" id="KW-1185">Reference proteome</keyword>
<comment type="caution">
    <text evidence="2">The sequence shown here is derived from an EMBL/GenBank/DDBJ whole genome shotgun (WGS) entry which is preliminary data.</text>
</comment>
<protein>
    <submittedName>
        <fullName evidence="2">Putative NADH-dependent oxidoreductase-possiblyglucose-fructose dependent oxidoreductase</fullName>
    </submittedName>
</protein>
<accession>A6DJL5</accession>
<dbReference type="SUPFAM" id="SSF51735">
    <property type="entry name" value="NAD(P)-binding Rossmann-fold domains"/>
    <property type="match status" value="1"/>
</dbReference>
<evidence type="ECO:0000259" key="1">
    <source>
        <dbReference type="Pfam" id="PF01408"/>
    </source>
</evidence>
<dbReference type="Gene3D" id="3.30.360.10">
    <property type="entry name" value="Dihydrodipicolinate Reductase, domain 2"/>
    <property type="match status" value="1"/>
</dbReference>
<dbReference type="InterPro" id="IPR052515">
    <property type="entry name" value="Gfo/Idh/MocA_Oxidoreductase"/>
</dbReference>
<feature type="domain" description="Gfo/Idh/MocA-like oxidoreductase N-terminal" evidence="1">
    <location>
        <begin position="6"/>
        <end position="122"/>
    </location>
</feature>
<dbReference type="EMBL" id="ABCK01000006">
    <property type="protein sequence ID" value="EDM28089.1"/>
    <property type="molecule type" value="Genomic_DNA"/>
</dbReference>
<dbReference type="Pfam" id="PF01408">
    <property type="entry name" value="GFO_IDH_MocA"/>
    <property type="match status" value="1"/>
</dbReference>
<dbReference type="RefSeq" id="WP_007278083.1">
    <property type="nucleotide sequence ID" value="NZ_ABCK01000006.1"/>
</dbReference>
<dbReference type="OrthoDB" id="726883at2"/>
<evidence type="ECO:0000313" key="3">
    <source>
        <dbReference type="Proteomes" id="UP000004947"/>
    </source>
</evidence>
<proteinExistence type="predicted"/>
<name>A6DJL5_9BACT</name>
<dbReference type="PANTHER" id="PTHR43249:SF1">
    <property type="entry name" value="D-GLUCOSIDE 3-DEHYDROGENASE"/>
    <property type="match status" value="1"/>
</dbReference>
<dbReference type="PANTHER" id="PTHR43249">
    <property type="entry name" value="UDP-N-ACETYL-2-AMINO-2-DEOXY-D-GLUCURONATE OXIDASE"/>
    <property type="match status" value="1"/>
</dbReference>
<gene>
    <name evidence="2" type="ORF">LNTAR_12071</name>
</gene>
<dbReference type="InterPro" id="IPR000683">
    <property type="entry name" value="Gfo/Idh/MocA-like_OxRdtase_N"/>
</dbReference>
<evidence type="ECO:0000313" key="2">
    <source>
        <dbReference type="EMBL" id="EDM28089.1"/>
    </source>
</evidence>
<dbReference type="Gene3D" id="3.40.50.720">
    <property type="entry name" value="NAD(P)-binding Rossmann-like Domain"/>
    <property type="match status" value="1"/>
</dbReference>
<dbReference type="STRING" id="313628.LNTAR_12071"/>
<dbReference type="eggNOG" id="COG0673">
    <property type="taxonomic scope" value="Bacteria"/>
</dbReference>
<dbReference type="SUPFAM" id="SSF55347">
    <property type="entry name" value="Glyceraldehyde-3-phosphate dehydrogenase-like, C-terminal domain"/>
    <property type="match status" value="1"/>
</dbReference>
<dbReference type="Proteomes" id="UP000004947">
    <property type="component" value="Unassembled WGS sequence"/>
</dbReference>
<reference evidence="2 3" key="1">
    <citation type="journal article" date="2010" name="J. Bacteriol.">
        <title>Genome sequence of Lentisphaera araneosa HTCC2155T, the type species of the order Lentisphaerales in the phylum Lentisphaerae.</title>
        <authorList>
            <person name="Thrash J.C."/>
            <person name="Cho J.C."/>
            <person name="Vergin K.L."/>
            <person name="Morris R.M."/>
            <person name="Giovannoni S.J."/>
        </authorList>
    </citation>
    <scope>NUCLEOTIDE SEQUENCE [LARGE SCALE GENOMIC DNA]</scope>
    <source>
        <strain evidence="2 3">HTCC2155</strain>
    </source>
</reference>
<organism evidence="2 3">
    <name type="scientific">Lentisphaera araneosa HTCC2155</name>
    <dbReference type="NCBI Taxonomy" id="313628"/>
    <lineage>
        <taxon>Bacteria</taxon>
        <taxon>Pseudomonadati</taxon>
        <taxon>Lentisphaerota</taxon>
        <taxon>Lentisphaeria</taxon>
        <taxon>Lentisphaerales</taxon>
        <taxon>Lentisphaeraceae</taxon>
        <taxon>Lentisphaera</taxon>
    </lineage>
</organism>